<dbReference type="GO" id="GO:0005743">
    <property type="term" value="C:mitochondrial inner membrane"/>
    <property type="evidence" value="ECO:0007669"/>
    <property type="project" value="UniProtKB-SubCell"/>
</dbReference>
<evidence type="ECO:0000256" key="5">
    <source>
        <dbReference type="ARBA" id="ARBA00023128"/>
    </source>
</evidence>
<evidence type="ECO:0000256" key="1">
    <source>
        <dbReference type="ARBA" id="ARBA00004434"/>
    </source>
</evidence>
<keyword evidence="11" id="KW-1185">Reference proteome</keyword>
<keyword evidence="2" id="KW-0812">Transmembrane</keyword>
<evidence type="ECO:0000256" key="8">
    <source>
        <dbReference type="SAM" id="MobiDB-lite"/>
    </source>
</evidence>
<dbReference type="PROSITE" id="PS51758">
    <property type="entry name" value="LETM1_RBD"/>
    <property type="match status" value="1"/>
</dbReference>
<comment type="subcellular location">
    <subcellularLocation>
        <location evidence="1">Mitochondrion inner membrane</location>
        <topology evidence="1">Single-pass membrane protein</topology>
    </subcellularLocation>
</comment>
<feature type="domain" description="Letm1 RBD" evidence="9">
    <location>
        <begin position="186"/>
        <end position="394"/>
    </location>
</feature>
<dbReference type="InterPro" id="IPR044202">
    <property type="entry name" value="LETM1/MDM38-like"/>
</dbReference>
<dbReference type="EMBL" id="JAVFHQ010000005">
    <property type="protein sequence ID" value="KAK4549181.1"/>
    <property type="molecule type" value="Genomic_DNA"/>
</dbReference>
<keyword evidence="3" id="KW-0999">Mitochondrion inner membrane</keyword>
<gene>
    <name evidence="10" type="ORF">LTR36_007639</name>
</gene>
<keyword evidence="5 7" id="KW-0496">Mitochondrion</keyword>
<dbReference type="Pfam" id="PF07766">
    <property type="entry name" value="LETM1_RBD"/>
    <property type="match status" value="1"/>
</dbReference>
<dbReference type="Proteomes" id="UP001324427">
    <property type="component" value="Unassembled WGS sequence"/>
</dbReference>
<evidence type="ECO:0000313" key="11">
    <source>
        <dbReference type="Proteomes" id="UP001324427"/>
    </source>
</evidence>
<evidence type="ECO:0000256" key="7">
    <source>
        <dbReference type="PROSITE-ProRule" id="PRU01094"/>
    </source>
</evidence>
<evidence type="ECO:0000256" key="3">
    <source>
        <dbReference type="ARBA" id="ARBA00022792"/>
    </source>
</evidence>
<protein>
    <recommendedName>
        <fullName evidence="9">Letm1 RBD domain-containing protein</fullName>
    </recommendedName>
</protein>
<evidence type="ECO:0000256" key="6">
    <source>
        <dbReference type="ARBA" id="ARBA00023136"/>
    </source>
</evidence>
<dbReference type="GO" id="GO:0043022">
    <property type="term" value="F:ribosome binding"/>
    <property type="evidence" value="ECO:0007669"/>
    <property type="project" value="InterPro"/>
</dbReference>
<comment type="caution">
    <text evidence="10">The sequence shown here is derived from an EMBL/GenBank/DDBJ whole genome shotgun (WGS) entry which is preliminary data.</text>
</comment>
<feature type="region of interest" description="Disordered" evidence="8">
    <location>
        <begin position="70"/>
        <end position="92"/>
    </location>
</feature>
<evidence type="ECO:0000313" key="10">
    <source>
        <dbReference type="EMBL" id="KAK4549181.1"/>
    </source>
</evidence>
<proteinExistence type="predicted"/>
<organism evidence="10 11">
    <name type="scientific">Oleoguttula mirabilis</name>
    <dbReference type="NCBI Taxonomy" id="1507867"/>
    <lineage>
        <taxon>Eukaryota</taxon>
        <taxon>Fungi</taxon>
        <taxon>Dikarya</taxon>
        <taxon>Ascomycota</taxon>
        <taxon>Pezizomycotina</taxon>
        <taxon>Dothideomycetes</taxon>
        <taxon>Dothideomycetidae</taxon>
        <taxon>Mycosphaerellales</taxon>
        <taxon>Teratosphaeriaceae</taxon>
        <taxon>Oleoguttula</taxon>
    </lineage>
</organism>
<reference evidence="10 11" key="1">
    <citation type="submission" date="2021-11" db="EMBL/GenBank/DDBJ databases">
        <title>Black yeast isolated from Biological Soil Crust.</title>
        <authorList>
            <person name="Kurbessoian T."/>
        </authorList>
    </citation>
    <scope>NUCLEOTIDE SEQUENCE [LARGE SCALE GENOMIC DNA]</scope>
    <source>
        <strain evidence="10 11">CCFEE 5522</strain>
    </source>
</reference>
<evidence type="ECO:0000256" key="4">
    <source>
        <dbReference type="ARBA" id="ARBA00022989"/>
    </source>
</evidence>
<feature type="compositionally biased region" description="Pro residues" evidence="8">
    <location>
        <begin position="77"/>
        <end position="90"/>
    </location>
</feature>
<keyword evidence="4" id="KW-1133">Transmembrane helix</keyword>
<dbReference type="PANTHER" id="PTHR14009">
    <property type="entry name" value="LEUCINE ZIPPER-EF-HAND CONTAINING TRANSMEMBRANE PROTEIN"/>
    <property type="match status" value="1"/>
</dbReference>
<dbReference type="AlphaFoldDB" id="A0AAV9JTZ7"/>
<keyword evidence="6" id="KW-0472">Membrane</keyword>
<dbReference type="InterPro" id="IPR033122">
    <property type="entry name" value="LETM1-like_RBD"/>
</dbReference>
<evidence type="ECO:0000259" key="9">
    <source>
        <dbReference type="PROSITE" id="PS51758"/>
    </source>
</evidence>
<accession>A0AAV9JTZ7</accession>
<dbReference type="PANTHER" id="PTHR14009:SF6">
    <property type="entry name" value="LETM1 RBD DOMAIN-CONTAINING PROTEIN"/>
    <property type="match status" value="1"/>
</dbReference>
<sequence>MTATWPSSCLHAVSSINGSRQATLRLAFASHPAFVRQYAQQQQRFGKPDEATSKAVSEQFSAKAALTTIESKAPSDPVNPPRSVQPPPLDLPERDSAQTIFIYYFRIGRAYGTFYKEGIKAVWYNYKASRLLQERITEELGAKDRVEAAAKGLITRAEYQLLQRNDHDIGKLPFFGVLVLVFGEWLPLLVPLMPGAVPGTCRIPTQVRGMREKAEERRRISFRQGITEPSTEQIPDDRMVVAGRPGGHAEWPMADTTYVGSMLETLRADQLLHLSSTLGLHNRLWDRLQLPPPAFLLRRALTKRLQALTLDDKLLIRHGNSSKLSQTELELASEDRGLDIIGQKDHALRERLNWWLQRQEEDKGRGRALLAMLFRRLAIRDWVKLNLQANRSQA</sequence>
<dbReference type="GO" id="GO:0030003">
    <property type="term" value="P:intracellular monoatomic cation homeostasis"/>
    <property type="evidence" value="ECO:0007669"/>
    <property type="project" value="TreeGrafter"/>
</dbReference>
<evidence type="ECO:0000256" key="2">
    <source>
        <dbReference type="ARBA" id="ARBA00022692"/>
    </source>
</evidence>
<name>A0AAV9JTZ7_9PEZI</name>